<protein>
    <submittedName>
        <fullName evidence="1">Uncharacterized protein</fullName>
    </submittedName>
</protein>
<reference evidence="1" key="1">
    <citation type="journal article" date="2022" name="bioRxiv">
        <title>Sequencing and chromosome-scale assembly of the giantPleurodeles waltlgenome.</title>
        <authorList>
            <person name="Brown T."/>
            <person name="Elewa A."/>
            <person name="Iarovenko S."/>
            <person name="Subramanian E."/>
            <person name="Araus A.J."/>
            <person name="Petzold A."/>
            <person name="Susuki M."/>
            <person name="Suzuki K.-i.T."/>
            <person name="Hayashi T."/>
            <person name="Toyoda A."/>
            <person name="Oliveira C."/>
            <person name="Osipova E."/>
            <person name="Leigh N.D."/>
            <person name="Simon A."/>
            <person name="Yun M.H."/>
        </authorList>
    </citation>
    <scope>NUCLEOTIDE SEQUENCE</scope>
    <source>
        <strain evidence="1">20211129_DDA</strain>
        <tissue evidence="1">Liver</tissue>
    </source>
</reference>
<dbReference type="AlphaFoldDB" id="A0AAV7L8X7"/>
<feature type="non-terminal residue" evidence="1">
    <location>
        <position position="1"/>
    </location>
</feature>
<accession>A0AAV7L8X7</accession>
<name>A0AAV7L8X7_PLEWA</name>
<dbReference type="Proteomes" id="UP001066276">
    <property type="component" value="Chromosome 11"/>
</dbReference>
<sequence length="62" mass="7019">NIMLPVVAFEAGRDFGLDSSVIVKSEPNTEMMKWVLVKNKIQTHNGESTLFNERLLSSRKVL</sequence>
<evidence type="ECO:0000313" key="2">
    <source>
        <dbReference type="Proteomes" id="UP001066276"/>
    </source>
</evidence>
<keyword evidence="2" id="KW-1185">Reference proteome</keyword>
<comment type="caution">
    <text evidence="1">The sequence shown here is derived from an EMBL/GenBank/DDBJ whole genome shotgun (WGS) entry which is preliminary data.</text>
</comment>
<gene>
    <name evidence="1" type="ORF">NDU88_001220</name>
</gene>
<dbReference type="EMBL" id="JANPWB010000015">
    <property type="protein sequence ID" value="KAJ1088061.1"/>
    <property type="molecule type" value="Genomic_DNA"/>
</dbReference>
<evidence type="ECO:0000313" key="1">
    <source>
        <dbReference type="EMBL" id="KAJ1088061.1"/>
    </source>
</evidence>
<proteinExistence type="predicted"/>
<organism evidence="1 2">
    <name type="scientific">Pleurodeles waltl</name>
    <name type="common">Iberian ribbed newt</name>
    <dbReference type="NCBI Taxonomy" id="8319"/>
    <lineage>
        <taxon>Eukaryota</taxon>
        <taxon>Metazoa</taxon>
        <taxon>Chordata</taxon>
        <taxon>Craniata</taxon>
        <taxon>Vertebrata</taxon>
        <taxon>Euteleostomi</taxon>
        <taxon>Amphibia</taxon>
        <taxon>Batrachia</taxon>
        <taxon>Caudata</taxon>
        <taxon>Salamandroidea</taxon>
        <taxon>Salamandridae</taxon>
        <taxon>Pleurodelinae</taxon>
        <taxon>Pleurodeles</taxon>
    </lineage>
</organism>